<feature type="region of interest" description="Disordered" evidence="1">
    <location>
        <begin position="40"/>
        <end position="122"/>
    </location>
</feature>
<keyword evidence="3" id="KW-1185">Reference proteome</keyword>
<dbReference type="Proteomes" id="UP001138500">
    <property type="component" value="Unassembled WGS sequence"/>
</dbReference>
<reference evidence="2 3" key="1">
    <citation type="journal article" date="2018" name="IMA Fungus">
        <title>IMA Genome-F 10: Nine draft genome sequences of Claviceps purpurea s.lat., including C. arundinis, C. humidiphila, and C. cf. spartinae, pseudomolecules for the pitch canker pathogen Fusarium circinatum, draft genome of Davidsoniella eucalypti, Grosmannia galeiformis, Quambalaria eucalypti, and Teratosphaeria destructans.</title>
        <authorList>
            <person name="Wingfield B.D."/>
            <person name="Liu M."/>
            <person name="Nguyen H.D."/>
            <person name="Lane F.A."/>
            <person name="Morgan S.W."/>
            <person name="De Vos L."/>
            <person name="Wilken P.M."/>
            <person name="Duong T.A."/>
            <person name="Aylward J."/>
            <person name="Coetzee M.P."/>
            <person name="Dadej K."/>
            <person name="De Beer Z.W."/>
            <person name="Findlay W."/>
            <person name="Havenga M."/>
            <person name="Kolarik M."/>
            <person name="Menzies J.G."/>
            <person name="Naidoo K."/>
            <person name="Pochopski O."/>
            <person name="Shoukouhi P."/>
            <person name="Santana Q.C."/>
            <person name="Seifert K.A."/>
            <person name="Soal N."/>
            <person name="Steenkamp E.T."/>
            <person name="Tatham C.T."/>
            <person name="van der Nest M.A."/>
            <person name="Wingfield M.J."/>
        </authorList>
    </citation>
    <scope>NUCLEOTIDE SEQUENCE [LARGE SCALE GENOMIC DNA]</scope>
    <source>
        <strain evidence="2">CMW44962</strain>
    </source>
</reference>
<feature type="compositionally biased region" description="Basic and acidic residues" evidence="1">
    <location>
        <begin position="60"/>
        <end position="85"/>
    </location>
</feature>
<organism evidence="2 3">
    <name type="scientific">Teratosphaeria destructans</name>
    <dbReference type="NCBI Taxonomy" id="418781"/>
    <lineage>
        <taxon>Eukaryota</taxon>
        <taxon>Fungi</taxon>
        <taxon>Dikarya</taxon>
        <taxon>Ascomycota</taxon>
        <taxon>Pezizomycotina</taxon>
        <taxon>Dothideomycetes</taxon>
        <taxon>Dothideomycetidae</taxon>
        <taxon>Mycosphaerellales</taxon>
        <taxon>Teratosphaeriaceae</taxon>
        <taxon>Teratosphaeria</taxon>
    </lineage>
</organism>
<protein>
    <submittedName>
        <fullName evidence="2">Uncharacterized protein</fullName>
    </submittedName>
</protein>
<name>A0A9W7SN24_9PEZI</name>
<dbReference type="AlphaFoldDB" id="A0A9W7SN24"/>
<reference evidence="2 3" key="2">
    <citation type="journal article" date="2021" name="Curr. Genet.">
        <title>Genetic response to nitrogen starvation in the aggressive Eucalyptus foliar pathogen Teratosphaeria destructans.</title>
        <authorList>
            <person name="Havenga M."/>
            <person name="Wingfield B.D."/>
            <person name="Wingfield M.J."/>
            <person name="Dreyer L.L."/>
            <person name="Roets F."/>
            <person name="Aylward J."/>
        </authorList>
    </citation>
    <scope>NUCLEOTIDE SEQUENCE [LARGE SCALE GENOMIC DNA]</scope>
    <source>
        <strain evidence="2">CMW44962</strain>
    </source>
</reference>
<comment type="caution">
    <text evidence="2">The sequence shown here is derived from an EMBL/GenBank/DDBJ whole genome shotgun (WGS) entry which is preliminary data.</text>
</comment>
<gene>
    <name evidence="2" type="ORF">Tdes44962_MAKER04258</name>
</gene>
<evidence type="ECO:0000256" key="1">
    <source>
        <dbReference type="SAM" id="MobiDB-lite"/>
    </source>
</evidence>
<sequence>MGVEGEGVPGVLVACEPAEVGPVRGWSMDHPDGIVVAVDGAGRDKGRDGAWSAWGVGSRCGREVRREDGRDDSPDRTGRRDHDGPDETADEWLQARQGGSRRPGASARRPGDRAEQDLQPGR</sequence>
<evidence type="ECO:0000313" key="3">
    <source>
        <dbReference type="Proteomes" id="UP001138500"/>
    </source>
</evidence>
<dbReference type="EMBL" id="RIBY02002123">
    <property type="protein sequence ID" value="KAH9825417.1"/>
    <property type="molecule type" value="Genomic_DNA"/>
</dbReference>
<proteinExistence type="predicted"/>
<accession>A0A9W7SN24</accession>
<evidence type="ECO:0000313" key="2">
    <source>
        <dbReference type="EMBL" id="KAH9825417.1"/>
    </source>
</evidence>
<feature type="compositionally biased region" description="Low complexity" evidence="1">
    <location>
        <begin position="94"/>
        <end position="108"/>
    </location>
</feature>